<dbReference type="Gene3D" id="3.40.50.1980">
    <property type="entry name" value="Nitrogenase molybdenum iron protein domain"/>
    <property type="match status" value="2"/>
</dbReference>
<evidence type="ECO:0000256" key="3">
    <source>
        <dbReference type="ARBA" id="ARBA00015915"/>
    </source>
</evidence>
<sequence>MLKKSLLAVVLFSSIARSEVLTTVKPLAFIASAITNGITESLPLLPVTASPHDYSLKPSDAMKMNAAELVVWIGEDMETFLQKSIERLPAEKVLRLDQVAEIQKIVEQYGERKEGEKHQGGGDEHDHDKDYHLWFSPLASEVIGEKIAERLVQLRPEDQGKIRENLTAFKANLAAKNRQINEQLAPVRAKGYYTFHDAYGYFEQAYGLNPLGSFTINPSVALGAKTLKMIKQNVDKQNAKCLFTEPQFTPKVVESLAKNSKVKVVALDPLGEKITVNPTAYLQFLKSIADTFKNCLVN</sequence>
<dbReference type="PANTHER" id="PTHR42953:SF3">
    <property type="entry name" value="HIGH-AFFINITY ZINC UPTAKE SYSTEM PROTEIN ZNUA"/>
    <property type="match status" value="1"/>
</dbReference>
<dbReference type="RefSeq" id="WP_078235612.1">
    <property type="nucleotide sequence ID" value="NZ_MUYA01000001.1"/>
</dbReference>
<evidence type="ECO:0000256" key="5">
    <source>
        <dbReference type="ARBA" id="ARBA00022723"/>
    </source>
</evidence>
<dbReference type="EMBL" id="MUYA01000001">
    <property type="protein sequence ID" value="OOS00757.1"/>
    <property type="molecule type" value="Genomic_DNA"/>
</dbReference>
<dbReference type="NCBIfam" id="NF007091">
    <property type="entry name" value="PRK09545.1"/>
    <property type="match status" value="1"/>
</dbReference>
<dbReference type="InterPro" id="IPR035520">
    <property type="entry name" value="ZnuA"/>
</dbReference>
<evidence type="ECO:0000256" key="12">
    <source>
        <dbReference type="ARBA" id="ARBA00045516"/>
    </source>
</evidence>
<organism evidence="14 15">
    <name type="scientific">Haemophilus paracuniculus</name>
    <dbReference type="NCBI Taxonomy" id="734"/>
    <lineage>
        <taxon>Bacteria</taxon>
        <taxon>Pseudomonadati</taxon>
        <taxon>Pseudomonadota</taxon>
        <taxon>Gammaproteobacteria</taxon>
        <taxon>Pasteurellales</taxon>
        <taxon>Pasteurellaceae</taxon>
        <taxon>Haemophilus</taxon>
    </lineage>
</organism>
<accession>A0A1T0AUZ3</accession>
<evidence type="ECO:0000313" key="14">
    <source>
        <dbReference type="EMBL" id="OOS00757.1"/>
    </source>
</evidence>
<dbReference type="InterPro" id="IPR006128">
    <property type="entry name" value="Lipoprotein_PsaA-like"/>
</dbReference>
<dbReference type="STRING" id="734.B0187_00195"/>
<gene>
    <name evidence="14" type="ORF">B0187_00195</name>
</gene>
<comment type="function">
    <text evidence="12">Part of the ATP-binding cassette (ABC) transport system ZnuABC involved in zinc import. Binds zinc with high affinity and specificity and delivers it to the membrane permease for translocation into the cytoplasm.</text>
</comment>
<evidence type="ECO:0000256" key="11">
    <source>
        <dbReference type="ARBA" id="ARBA00023157"/>
    </source>
</evidence>
<dbReference type="PRINTS" id="PR00690">
    <property type="entry name" value="ADHESNFAMILY"/>
</dbReference>
<dbReference type="GO" id="GO:0042597">
    <property type="term" value="C:periplasmic space"/>
    <property type="evidence" value="ECO:0007669"/>
    <property type="project" value="UniProtKB-SubCell"/>
</dbReference>
<comment type="subcellular location">
    <subcellularLocation>
        <location evidence="1">Periplasm</location>
    </subcellularLocation>
</comment>
<keyword evidence="9" id="KW-0864">Zinc transport</keyword>
<dbReference type="OrthoDB" id="7346865at2"/>
<keyword evidence="11" id="KW-1015">Disulfide bond</keyword>
<evidence type="ECO:0000256" key="1">
    <source>
        <dbReference type="ARBA" id="ARBA00004418"/>
    </source>
</evidence>
<evidence type="ECO:0000256" key="7">
    <source>
        <dbReference type="ARBA" id="ARBA00022764"/>
    </source>
</evidence>
<evidence type="ECO:0000256" key="2">
    <source>
        <dbReference type="ARBA" id="ARBA00011028"/>
    </source>
</evidence>
<protein>
    <recommendedName>
        <fullName evidence="3">High-affinity zinc uptake system protein ZnuA</fullName>
    </recommendedName>
</protein>
<keyword evidence="7" id="KW-0574">Periplasm</keyword>
<keyword evidence="8" id="KW-0862">Zinc</keyword>
<reference evidence="14 15" key="1">
    <citation type="submission" date="2017-02" db="EMBL/GenBank/DDBJ databases">
        <title>Draft genome sequence of Haemophilus paracuniculus CCUG 43573 type strain.</title>
        <authorList>
            <person name="Engstrom-Jakobsson H."/>
            <person name="Salva-Serra F."/>
            <person name="Thorell K."/>
            <person name="Gonzales-Siles L."/>
            <person name="Karlsson R."/>
            <person name="Boulund F."/>
            <person name="Engstrand L."/>
            <person name="Kristiansson E."/>
            <person name="Moore E."/>
        </authorList>
    </citation>
    <scope>NUCLEOTIDE SEQUENCE [LARGE SCALE GENOMIC DNA]</scope>
    <source>
        <strain evidence="14 15">CCUG 43573</strain>
    </source>
</reference>
<evidence type="ECO:0000256" key="9">
    <source>
        <dbReference type="ARBA" id="ARBA00022906"/>
    </source>
</evidence>
<dbReference type="GO" id="GO:0007155">
    <property type="term" value="P:cell adhesion"/>
    <property type="evidence" value="ECO:0007669"/>
    <property type="project" value="InterPro"/>
</dbReference>
<evidence type="ECO:0000256" key="13">
    <source>
        <dbReference type="RuleBase" id="RU003512"/>
    </source>
</evidence>
<dbReference type="InterPro" id="IPR050492">
    <property type="entry name" value="Bact_metal-bind_prot9"/>
</dbReference>
<comment type="caution">
    <text evidence="14">The sequence shown here is derived from an EMBL/GenBank/DDBJ whole genome shotgun (WGS) entry which is preliminary data.</text>
</comment>
<dbReference type="InterPro" id="IPR006127">
    <property type="entry name" value="ZnuA-like"/>
</dbReference>
<proteinExistence type="inferred from homology"/>
<dbReference type="GO" id="GO:0006829">
    <property type="term" value="P:zinc ion transport"/>
    <property type="evidence" value="ECO:0007669"/>
    <property type="project" value="UniProtKB-KW"/>
</dbReference>
<dbReference type="PANTHER" id="PTHR42953">
    <property type="entry name" value="HIGH-AFFINITY ZINC UPTAKE SYSTEM PROTEIN ZNUA-RELATED"/>
    <property type="match status" value="1"/>
</dbReference>
<dbReference type="SUPFAM" id="SSF53807">
    <property type="entry name" value="Helical backbone' metal receptor"/>
    <property type="match status" value="1"/>
</dbReference>
<dbReference type="CDD" id="cd01019">
    <property type="entry name" value="ZnuA"/>
    <property type="match status" value="1"/>
</dbReference>
<dbReference type="AlphaFoldDB" id="A0A1T0AUZ3"/>
<dbReference type="Pfam" id="PF01297">
    <property type="entry name" value="ZnuA"/>
    <property type="match status" value="1"/>
</dbReference>
<evidence type="ECO:0000256" key="8">
    <source>
        <dbReference type="ARBA" id="ARBA00022833"/>
    </source>
</evidence>
<evidence type="ECO:0000256" key="6">
    <source>
        <dbReference type="ARBA" id="ARBA00022729"/>
    </source>
</evidence>
<keyword evidence="4 13" id="KW-0813">Transport</keyword>
<keyword evidence="10" id="KW-0406">Ion transport</keyword>
<dbReference type="Proteomes" id="UP000190867">
    <property type="component" value="Unassembled WGS sequence"/>
</dbReference>
<evidence type="ECO:0000256" key="10">
    <source>
        <dbReference type="ARBA" id="ARBA00023065"/>
    </source>
</evidence>
<keyword evidence="15" id="KW-1185">Reference proteome</keyword>
<evidence type="ECO:0000313" key="15">
    <source>
        <dbReference type="Proteomes" id="UP000190867"/>
    </source>
</evidence>
<comment type="similarity">
    <text evidence="2 13">Belongs to the bacterial solute-binding protein 9 family.</text>
</comment>
<keyword evidence="5" id="KW-0479">Metal-binding</keyword>
<keyword evidence="6" id="KW-0732">Signal</keyword>
<name>A0A1T0AUZ3_9PAST</name>
<evidence type="ECO:0000256" key="4">
    <source>
        <dbReference type="ARBA" id="ARBA00022448"/>
    </source>
</evidence>
<dbReference type="GO" id="GO:0046872">
    <property type="term" value="F:metal ion binding"/>
    <property type="evidence" value="ECO:0007669"/>
    <property type="project" value="UniProtKB-KW"/>
</dbReference>